<dbReference type="AlphaFoldDB" id="A0A1X6ZUP6"/>
<organism evidence="1 2">
    <name type="scientific">Roseovarius gaetbuli</name>
    <dbReference type="NCBI Taxonomy" id="1356575"/>
    <lineage>
        <taxon>Bacteria</taxon>
        <taxon>Pseudomonadati</taxon>
        <taxon>Pseudomonadota</taxon>
        <taxon>Alphaproteobacteria</taxon>
        <taxon>Rhodobacterales</taxon>
        <taxon>Roseobacteraceae</taxon>
        <taxon>Roseovarius</taxon>
    </lineage>
</organism>
<protein>
    <submittedName>
        <fullName evidence="1">Uncharacterized protein</fullName>
    </submittedName>
</protein>
<proteinExistence type="predicted"/>
<dbReference type="EMBL" id="FWFJ01000029">
    <property type="protein sequence ID" value="SLN60230.1"/>
    <property type="molecule type" value="Genomic_DNA"/>
</dbReference>
<keyword evidence="2" id="KW-1185">Reference proteome</keyword>
<name>A0A1X6ZUP6_9RHOB</name>
<evidence type="ECO:0000313" key="2">
    <source>
        <dbReference type="Proteomes" id="UP000194012"/>
    </source>
</evidence>
<gene>
    <name evidence="1" type="ORF">ROG8370_02775</name>
</gene>
<accession>A0A1X6ZUP6</accession>
<evidence type="ECO:0000313" key="1">
    <source>
        <dbReference type="EMBL" id="SLN60230.1"/>
    </source>
</evidence>
<reference evidence="2" key="1">
    <citation type="submission" date="2017-03" db="EMBL/GenBank/DDBJ databases">
        <authorList>
            <person name="Rodrigo-Torres L."/>
            <person name="Arahal R.D."/>
            <person name="Lucena T."/>
        </authorList>
    </citation>
    <scope>NUCLEOTIDE SEQUENCE [LARGE SCALE GENOMIC DNA]</scope>
    <source>
        <strain evidence="2">CECT 8370</strain>
    </source>
</reference>
<dbReference type="Proteomes" id="UP000194012">
    <property type="component" value="Unassembled WGS sequence"/>
</dbReference>
<sequence length="32" mass="3469">MMMSWMVALVSDTGMHLAEATGFVSKRPASLL</sequence>